<accession>A0ABS7YZI9</accession>
<dbReference type="Pfam" id="PF07702">
    <property type="entry name" value="UTRA"/>
    <property type="match status" value="1"/>
</dbReference>
<evidence type="ECO:0000256" key="2">
    <source>
        <dbReference type="ARBA" id="ARBA00023125"/>
    </source>
</evidence>
<comment type="caution">
    <text evidence="5">The sequence shown here is derived from an EMBL/GenBank/DDBJ whole genome shotgun (WGS) entry which is preliminary data.</text>
</comment>
<organism evidence="5 6">
    <name type="scientific">Anaerococcus degeneri</name>
    <dbReference type="NCBI Taxonomy" id="361500"/>
    <lineage>
        <taxon>Bacteria</taxon>
        <taxon>Bacillati</taxon>
        <taxon>Bacillota</taxon>
        <taxon>Tissierellia</taxon>
        <taxon>Tissierellales</taxon>
        <taxon>Peptoniphilaceae</taxon>
        <taxon>Anaerococcus</taxon>
    </lineage>
</organism>
<dbReference type="SMART" id="SM00866">
    <property type="entry name" value="UTRA"/>
    <property type="match status" value="1"/>
</dbReference>
<dbReference type="RefSeq" id="WP_209771071.1">
    <property type="nucleotide sequence ID" value="NZ_JAGGLO010000001.1"/>
</dbReference>
<evidence type="ECO:0000256" key="1">
    <source>
        <dbReference type="ARBA" id="ARBA00023015"/>
    </source>
</evidence>
<dbReference type="PANTHER" id="PTHR44846">
    <property type="entry name" value="MANNOSYL-D-GLYCERATE TRANSPORT/METABOLISM SYSTEM REPRESSOR MNGR-RELATED"/>
    <property type="match status" value="1"/>
</dbReference>
<keyword evidence="2" id="KW-0238">DNA-binding</keyword>
<reference evidence="6" key="1">
    <citation type="submission" date="2023-07" db="EMBL/GenBank/DDBJ databases">
        <title>FDA dAtabase for Regulatory Grade micrObial Sequences (FDA-ARGOS): Supporting development and validation of Infectious Disease Dx tests.</title>
        <authorList>
            <person name="Sproer C."/>
            <person name="Gronow S."/>
            <person name="Severitt S."/>
            <person name="Schroder I."/>
            <person name="Tallon L."/>
            <person name="Sadzewicz L."/>
            <person name="Zhao X."/>
            <person name="Boylan J."/>
            <person name="Ott S."/>
            <person name="Bowen H."/>
            <person name="Vavikolanu K."/>
            <person name="Hazen T."/>
            <person name="Aluvathingal J."/>
            <person name="Nadendla S."/>
            <person name="Lowell S."/>
            <person name="Myers T."/>
            <person name="Yan Y."/>
        </authorList>
    </citation>
    <scope>NUCLEOTIDE SEQUENCE [LARGE SCALE GENOMIC DNA]</scope>
    <source>
        <strain evidence="6">FDAARGOS_1538</strain>
    </source>
</reference>
<evidence type="ECO:0000256" key="3">
    <source>
        <dbReference type="ARBA" id="ARBA00023163"/>
    </source>
</evidence>
<dbReference type="Gene3D" id="3.40.1410.10">
    <property type="entry name" value="Chorismate lyase-like"/>
    <property type="match status" value="1"/>
</dbReference>
<dbReference type="Proteomes" id="UP001198374">
    <property type="component" value="Unassembled WGS sequence"/>
</dbReference>
<dbReference type="InterPro" id="IPR036390">
    <property type="entry name" value="WH_DNA-bd_sf"/>
</dbReference>
<evidence type="ECO:0000313" key="6">
    <source>
        <dbReference type="Proteomes" id="UP001198374"/>
    </source>
</evidence>
<keyword evidence="3" id="KW-0804">Transcription</keyword>
<evidence type="ECO:0000313" key="5">
    <source>
        <dbReference type="EMBL" id="MCA2096860.1"/>
    </source>
</evidence>
<feature type="domain" description="HTH gntR-type" evidence="4">
    <location>
        <begin position="2"/>
        <end position="68"/>
    </location>
</feature>
<keyword evidence="6" id="KW-1185">Reference proteome</keyword>
<dbReference type="PANTHER" id="PTHR44846:SF1">
    <property type="entry name" value="MANNOSYL-D-GLYCERATE TRANSPORT_METABOLISM SYSTEM REPRESSOR MNGR-RELATED"/>
    <property type="match status" value="1"/>
</dbReference>
<dbReference type="Gene3D" id="1.10.10.10">
    <property type="entry name" value="Winged helix-like DNA-binding domain superfamily/Winged helix DNA-binding domain"/>
    <property type="match status" value="1"/>
</dbReference>
<dbReference type="Pfam" id="PF00392">
    <property type="entry name" value="GntR"/>
    <property type="match status" value="1"/>
</dbReference>
<gene>
    <name evidence="5" type="ORF">LDJ82_08145</name>
</gene>
<protein>
    <submittedName>
        <fullName evidence="5">GntR family transcriptional regulator</fullName>
    </submittedName>
</protein>
<evidence type="ECO:0000259" key="4">
    <source>
        <dbReference type="PROSITE" id="PS50949"/>
    </source>
</evidence>
<dbReference type="SMART" id="SM00345">
    <property type="entry name" value="HTH_GNTR"/>
    <property type="match status" value="1"/>
</dbReference>
<dbReference type="SUPFAM" id="SSF64288">
    <property type="entry name" value="Chorismate lyase-like"/>
    <property type="match status" value="1"/>
</dbReference>
<proteinExistence type="predicted"/>
<dbReference type="InterPro" id="IPR050679">
    <property type="entry name" value="Bact_HTH_transcr_reg"/>
</dbReference>
<dbReference type="EMBL" id="JAIWIY010000001">
    <property type="protein sequence ID" value="MCA2096860.1"/>
    <property type="molecule type" value="Genomic_DNA"/>
</dbReference>
<dbReference type="InterPro" id="IPR036388">
    <property type="entry name" value="WH-like_DNA-bd_sf"/>
</dbReference>
<dbReference type="PRINTS" id="PR00035">
    <property type="entry name" value="HTHGNTR"/>
</dbReference>
<dbReference type="InterPro" id="IPR028978">
    <property type="entry name" value="Chorismate_lyase_/UTRA_dom_sf"/>
</dbReference>
<sequence length="233" mass="27026">MASLYSDLIDKLLEQISTMEKGARLPSERQLCMDYGVSRTTVRNALGSLVNLGVLYQIQGKGTFVRERSRENLSNYYSFTEQTKRKGKTPKSIVTNFKVRALNDKERQVFDEPSIEKVIVFDRLRLADDMPMMYEKTVIPYARFDKITKDLLEKVALYDIFATSFDTKIYNVRERFQVSSLTKKVAEALKLKDGSAALKITRFSYDKEDKLIEYTTSYARGDMFYYETSYSPN</sequence>
<dbReference type="InterPro" id="IPR011663">
    <property type="entry name" value="UTRA"/>
</dbReference>
<name>A0ABS7YZI9_9FIRM</name>
<keyword evidence="1" id="KW-0805">Transcription regulation</keyword>
<dbReference type="SUPFAM" id="SSF46785">
    <property type="entry name" value="Winged helix' DNA-binding domain"/>
    <property type="match status" value="1"/>
</dbReference>
<dbReference type="PROSITE" id="PS50949">
    <property type="entry name" value="HTH_GNTR"/>
    <property type="match status" value="1"/>
</dbReference>
<dbReference type="InterPro" id="IPR000524">
    <property type="entry name" value="Tscrpt_reg_HTH_GntR"/>
</dbReference>
<dbReference type="CDD" id="cd07377">
    <property type="entry name" value="WHTH_GntR"/>
    <property type="match status" value="1"/>
</dbReference>